<feature type="region of interest" description="Disordered" evidence="17">
    <location>
        <begin position="103"/>
        <end position="133"/>
    </location>
</feature>
<keyword evidence="2 11" id="KW-0808">Transferase</keyword>
<evidence type="ECO:0000256" key="14">
    <source>
        <dbReference type="PIRSR" id="PIRSR037281-3"/>
    </source>
</evidence>
<comment type="cofactor">
    <cofactor evidence="14">
        <name>Mg(2+)</name>
        <dbReference type="ChEBI" id="CHEBI:18420"/>
    </cofactor>
    <text evidence="14">Binds 2 magnesium ions per subunit.</text>
</comment>
<keyword evidence="3 11" id="KW-0479">Metal-binding</keyword>
<comment type="catalytic activity">
    <reaction evidence="11">
        <text>L-tyrosyl-[protein] + ATP = O-phospho-L-tyrosyl-[protein] + ADP + H(+)</text>
        <dbReference type="Rhea" id="RHEA:10596"/>
        <dbReference type="Rhea" id="RHEA-COMP:10136"/>
        <dbReference type="Rhea" id="RHEA-COMP:20101"/>
        <dbReference type="ChEBI" id="CHEBI:15378"/>
        <dbReference type="ChEBI" id="CHEBI:30616"/>
        <dbReference type="ChEBI" id="CHEBI:46858"/>
        <dbReference type="ChEBI" id="CHEBI:61978"/>
        <dbReference type="ChEBI" id="CHEBI:456216"/>
        <dbReference type="EC" id="2.7.10.2"/>
    </reaction>
</comment>
<evidence type="ECO:0000256" key="1">
    <source>
        <dbReference type="ARBA" id="ARBA00004123"/>
    </source>
</evidence>
<sequence length="527" mass="59449">MDFDEEFDENSMDVKQDSDGDTSMWLPIPRKLNFSPIHDEKNYNSFSNINNTSSPIKMSPPCRNMLTLRLTENPSTPGTIYLNSGRRILPTSSYNLSGRLSAPNLNPFTPESMQKLSKKRTKCSSRDSKTVKDPNVLNNNVTKDSEYSGEIDSDLEEQPAKRFAIIESNSGLSRYLTEFEQRSLLGTGEFGCVYKCTNRMDGCDYAIKKSSKTIAGSANERKALNEVFAHAVLGKHENVVRYFTAWAEDKHMLIQNEFCNGGSLQDAIEKHRANGTCFSESEVRLILLHLAEGLRYIHSHNLVHMDIKPGNIFISREPRVRPLHYQGDDSFEEEESQITYKIGDLGHVTSIATVPEVVEEGDTRYLAKEVFHDDYSNLTKADIFALGLTVYEAAGGGPLQKNGPEWHDIRDGKIPPLKHISKELMDLIKQMTHPDPERRPTALQILKHNAVCSSSNKTKEQLERELQAEKTKTQILEKKLKAVSSLIKTKMIGRNVIPPTEGVRTRSNSRIVGKNVNRSHSTTEFGW</sequence>
<dbReference type="InterPro" id="IPR017164">
    <property type="entry name" value="Wee1-like_protein_kinase"/>
</dbReference>
<dbReference type="EC" id="2.7.10.2" evidence="11"/>
<evidence type="ECO:0000256" key="2">
    <source>
        <dbReference type="ARBA" id="ARBA00022679"/>
    </source>
</evidence>
<keyword evidence="4 11" id="KW-0547">Nucleotide-binding</keyword>
<dbReference type="InterPro" id="IPR050339">
    <property type="entry name" value="CC_SR_Kinase"/>
</dbReference>
<evidence type="ECO:0000259" key="18">
    <source>
        <dbReference type="PROSITE" id="PS50011"/>
    </source>
</evidence>
<comment type="caution">
    <text evidence="19">The sequence shown here is derived from an EMBL/GenBank/DDBJ whole genome shotgun (WGS) entry which is preliminary data.</text>
</comment>
<evidence type="ECO:0000256" key="16">
    <source>
        <dbReference type="SAM" id="Coils"/>
    </source>
</evidence>
<keyword evidence="8 11" id="KW-0829">Tyrosine-protein kinase</keyword>
<dbReference type="PROSITE" id="PS00108">
    <property type="entry name" value="PROTEIN_KINASE_ST"/>
    <property type="match status" value="1"/>
</dbReference>
<dbReference type="GO" id="GO:0000287">
    <property type="term" value="F:magnesium ion binding"/>
    <property type="evidence" value="ECO:0007669"/>
    <property type="project" value="InterPro"/>
</dbReference>
<dbReference type="InterPro" id="IPR011009">
    <property type="entry name" value="Kinase-like_dom_sf"/>
</dbReference>
<dbReference type="PIRSF" id="PIRSF037281">
    <property type="entry name" value="Wee1-like_protein_kinase"/>
    <property type="match status" value="1"/>
</dbReference>
<dbReference type="Gene3D" id="3.30.200.20">
    <property type="entry name" value="Phosphorylase Kinase, domain 1"/>
    <property type="match status" value="1"/>
</dbReference>
<evidence type="ECO:0000256" key="9">
    <source>
        <dbReference type="ARBA" id="ARBA00023242"/>
    </source>
</evidence>
<evidence type="ECO:0000256" key="3">
    <source>
        <dbReference type="ARBA" id="ARBA00022723"/>
    </source>
</evidence>
<feature type="region of interest" description="Disordered" evidence="17">
    <location>
        <begin position="1"/>
        <end position="22"/>
    </location>
</feature>
<evidence type="ECO:0000256" key="8">
    <source>
        <dbReference type="ARBA" id="ARBA00023137"/>
    </source>
</evidence>
<evidence type="ECO:0000256" key="4">
    <source>
        <dbReference type="ARBA" id="ARBA00022741"/>
    </source>
</evidence>
<dbReference type="Gene3D" id="1.10.510.10">
    <property type="entry name" value="Transferase(Phosphotransferase) domain 1"/>
    <property type="match status" value="1"/>
</dbReference>
<keyword evidence="9 11" id="KW-0539">Nucleus</keyword>
<evidence type="ECO:0000256" key="6">
    <source>
        <dbReference type="ARBA" id="ARBA00022840"/>
    </source>
</evidence>
<name>A0AAW2IAQ3_9NEOP</name>
<evidence type="ECO:0000256" key="5">
    <source>
        <dbReference type="ARBA" id="ARBA00022777"/>
    </source>
</evidence>
<evidence type="ECO:0000256" key="12">
    <source>
        <dbReference type="PIRSR" id="PIRSR037281-1"/>
    </source>
</evidence>
<feature type="binding site" evidence="14">
    <location>
        <position position="344"/>
    </location>
    <ligand>
        <name>Mg(2+)</name>
        <dbReference type="ChEBI" id="CHEBI:18420"/>
        <label>1</label>
    </ligand>
</feature>
<keyword evidence="5 11" id="KW-0418">Kinase</keyword>
<dbReference type="SMART" id="SM00220">
    <property type="entry name" value="S_TKc"/>
    <property type="match status" value="1"/>
</dbReference>
<evidence type="ECO:0000313" key="19">
    <source>
        <dbReference type="EMBL" id="KAL0278946.1"/>
    </source>
</evidence>
<feature type="coiled-coil region" evidence="16">
    <location>
        <begin position="452"/>
        <end position="479"/>
    </location>
</feature>
<keyword evidence="16" id="KW-0175">Coiled coil</keyword>
<dbReference type="SUPFAM" id="SSF56112">
    <property type="entry name" value="Protein kinase-like (PK-like)"/>
    <property type="match status" value="1"/>
</dbReference>
<evidence type="ECO:0000256" key="7">
    <source>
        <dbReference type="ARBA" id="ARBA00022842"/>
    </source>
</evidence>
<dbReference type="GO" id="GO:0004715">
    <property type="term" value="F:non-membrane spanning protein tyrosine kinase activity"/>
    <property type="evidence" value="ECO:0007669"/>
    <property type="project" value="UniProtKB-UniRule"/>
</dbReference>
<dbReference type="InterPro" id="IPR008271">
    <property type="entry name" value="Ser/Thr_kinase_AS"/>
</dbReference>
<proteinExistence type="inferred from homology"/>
<feature type="binding site" evidence="14">
    <location>
        <position position="311"/>
    </location>
    <ligand>
        <name>Mg(2+)</name>
        <dbReference type="ChEBI" id="CHEBI:18420"/>
        <label>1</label>
    </ligand>
</feature>
<dbReference type="PROSITE" id="PS50011">
    <property type="entry name" value="PROTEIN_KINASE_DOM"/>
    <property type="match status" value="1"/>
</dbReference>
<feature type="binding site" evidence="13">
    <location>
        <position position="208"/>
    </location>
    <ligand>
        <name>ATP</name>
        <dbReference type="ChEBI" id="CHEBI:30616"/>
    </ligand>
</feature>
<accession>A0AAW2IAQ3</accession>
<feature type="compositionally biased region" description="Acidic residues" evidence="17">
    <location>
        <begin position="1"/>
        <end position="11"/>
    </location>
</feature>
<organism evidence="19">
    <name type="scientific">Menopon gallinae</name>
    <name type="common">poultry shaft louse</name>
    <dbReference type="NCBI Taxonomy" id="328185"/>
    <lineage>
        <taxon>Eukaryota</taxon>
        <taxon>Metazoa</taxon>
        <taxon>Ecdysozoa</taxon>
        <taxon>Arthropoda</taxon>
        <taxon>Hexapoda</taxon>
        <taxon>Insecta</taxon>
        <taxon>Pterygota</taxon>
        <taxon>Neoptera</taxon>
        <taxon>Paraneoptera</taxon>
        <taxon>Psocodea</taxon>
        <taxon>Troctomorpha</taxon>
        <taxon>Phthiraptera</taxon>
        <taxon>Amblycera</taxon>
        <taxon>Menoponidae</taxon>
        <taxon>Menopon</taxon>
    </lineage>
</organism>
<evidence type="ECO:0000256" key="15">
    <source>
        <dbReference type="PROSITE-ProRule" id="PRU10141"/>
    </source>
</evidence>
<dbReference type="GO" id="GO:0005737">
    <property type="term" value="C:cytoplasm"/>
    <property type="evidence" value="ECO:0007669"/>
    <property type="project" value="TreeGrafter"/>
</dbReference>
<dbReference type="GO" id="GO:0000278">
    <property type="term" value="P:mitotic cell cycle"/>
    <property type="evidence" value="ECO:0007669"/>
    <property type="project" value="InterPro"/>
</dbReference>
<dbReference type="GO" id="GO:0005634">
    <property type="term" value="C:nucleus"/>
    <property type="evidence" value="ECO:0007669"/>
    <property type="project" value="UniProtKB-SubCell"/>
</dbReference>
<dbReference type="PROSITE" id="PS00107">
    <property type="entry name" value="PROTEIN_KINASE_ATP"/>
    <property type="match status" value="1"/>
</dbReference>
<protein>
    <recommendedName>
        <fullName evidence="11">Wee1-like protein kinase</fullName>
        <ecNumber evidence="11">2.7.10.2</ecNumber>
    </recommendedName>
</protein>
<evidence type="ECO:0000256" key="13">
    <source>
        <dbReference type="PIRSR" id="PIRSR037281-2"/>
    </source>
</evidence>
<keyword evidence="7 14" id="KW-0460">Magnesium</keyword>
<dbReference type="InterPro" id="IPR017441">
    <property type="entry name" value="Protein_kinase_ATP_BS"/>
</dbReference>
<keyword evidence="6 11" id="KW-0067">ATP-binding</keyword>
<feature type="binding site" evidence="15">
    <location>
        <position position="209"/>
    </location>
    <ligand>
        <name>ATP</name>
        <dbReference type="ChEBI" id="CHEBI:30616"/>
    </ligand>
</feature>
<feature type="domain" description="Protein kinase" evidence="18">
    <location>
        <begin position="179"/>
        <end position="451"/>
    </location>
</feature>
<reference evidence="19" key="1">
    <citation type="journal article" date="2024" name="Gigascience">
        <title>Chromosome-level genome of the poultry shaft louse Menopon gallinae provides insight into the host-switching and adaptive evolution of parasitic lice.</title>
        <authorList>
            <person name="Xu Y."/>
            <person name="Ma L."/>
            <person name="Liu S."/>
            <person name="Liang Y."/>
            <person name="Liu Q."/>
            <person name="He Z."/>
            <person name="Tian L."/>
            <person name="Duan Y."/>
            <person name="Cai W."/>
            <person name="Li H."/>
            <person name="Song F."/>
        </authorList>
    </citation>
    <scope>NUCLEOTIDE SEQUENCE</scope>
    <source>
        <strain evidence="19">Cailab_2023a</strain>
    </source>
</reference>
<dbReference type="FunFam" id="1.10.510.10:FF:000989">
    <property type="entry name" value="Wee1-like protein kinase"/>
    <property type="match status" value="1"/>
</dbReference>
<dbReference type="Pfam" id="PF00069">
    <property type="entry name" value="Pkinase"/>
    <property type="match status" value="1"/>
</dbReference>
<feature type="compositionally biased region" description="Polar residues" evidence="17">
    <location>
        <begin position="103"/>
        <end position="115"/>
    </location>
</feature>
<gene>
    <name evidence="19" type="ORF">PYX00_000616</name>
</gene>
<feature type="active site" description="Proton acceptor" evidence="12">
    <location>
        <position position="306"/>
    </location>
</feature>
<dbReference type="PANTHER" id="PTHR11042:SF185">
    <property type="entry name" value="WEE1-LIKE PROTEIN KINASE"/>
    <property type="match status" value="1"/>
</dbReference>
<evidence type="ECO:0000256" key="17">
    <source>
        <dbReference type="SAM" id="MobiDB-lite"/>
    </source>
</evidence>
<dbReference type="AlphaFoldDB" id="A0AAW2IAQ3"/>
<dbReference type="PANTHER" id="PTHR11042">
    <property type="entry name" value="EUKARYOTIC TRANSLATION INITIATION FACTOR 2-ALPHA KINASE EIF2-ALPHA KINASE -RELATED"/>
    <property type="match status" value="1"/>
</dbReference>
<comment type="similarity">
    <text evidence="11">Belongs to the protein kinase superfamily. Ser/Thr protein kinase family. WEE1 subfamily.</text>
</comment>
<dbReference type="GO" id="GO:0005524">
    <property type="term" value="F:ATP binding"/>
    <property type="evidence" value="ECO:0007669"/>
    <property type="project" value="UniProtKB-UniRule"/>
</dbReference>
<comment type="subcellular location">
    <subcellularLocation>
        <location evidence="1 11">Nucleus</location>
    </subcellularLocation>
</comment>
<comment type="similarity">
    <text evidence="10">Belongs to the protein kinase superfamily. Ser/Thr protein kinase family. GCN2 subfamily.</text>
</comment>
<evidence type="ECO:0000256" key="11">
    <source>
        <dbReference type="PIRNR" id="PIRNR037281"/>
    </source>
</evidence>
<dbReference type="InterPro" id="IPR000719">
    <property type="entry name" value="Prot_kinase_dom"/>
</dbReference>
<dbReference type="EMBL" id="JARGDH010000001">
    <property type="protein sequence ID" value="KAL0278946.1"/>
    <property type="molecule type" value="Genomic_DNA"/>
</dbReference>
<evidence type="ECO:0000256" key="10">
    <source>
        <dbReference type="ARBA" id="ARBA00037982"/>
    </source>
</evidence>